<reference evidence="1" key="1">
    <citation type="submission" date="2022-10" db="EMBL/GenBank/DDBJ databases">
        <title>Two novel species of Flavobacterium.</title>
        <authorList>
            <person name="Liu Q."/>
            <person name="Xin Y.-H."/>
        </authorList>
    </citation>
    <scope>NUCLEOTIDE SEQUENCE</scope>
    <source>
        <strain evidence="1">LS1R49</strain>
    </source>
</reference>
<keyword evidence="2" id="KW-1185">Reference proteome</keyword>
<dbReference type="PROSITE" id="PS51257">
    <property type="entry name" value="PROKAR_LIPOPROTEIN"/>
    <property type="match status" value="1"/>
</dbReference>
<dbReference type="EMBL" id="JAOZEW010000002">
    <property type="protein sequence ID" value="MCV9926563.1"/>
    <property type="molecule type" value="Genomic_DNA"/>
</dbReference>
<dbReference type="Proteomes" id="UP001151079">
    <property type="component" value="Unassembled WGS sequence"/>
</dbReference>
<dbReference type="RefSeq" id="WP_264204754.1">
    <property type="nucleotide sequence ID" value="NZ_JAOZEW010000002.1"/>
</dbReference>
<gene>
    <name evidence="1" type="ORF">OIU83_02810</name>
</gene>
<accession>A0A9X3C6G2</accession>
<name>A0A9X3C6G2_9FLAO</name>
<comment type="caution">
    <text evidence="1">The sequence shown here is derived from an EMBL/GenBank/DDBJ whole genome shotgun (WGS) entry which is preliminary data.</text>
</comment>
<dbReference type="AlphaFoldDB" id="A0A9X3C6G2"/>
<protein>
    <submittedName>
        <fullName evidence="1">Uncharacterized protein</fullName>
    </submittedName>
</protein>
<sequence>MKNYFSFLLLAIFFTSCQVTETIHLNEDGSGTIETIQFRDEHSYMLLMGEKYSKEEKFQDTTYVFRDFITKYNETFLKYTRPEQQLFQKYANAKVNARMSSFDKEFKTIITFSFTKIDAVPNLYNTEDYANDLENNYALTAESHFFDIKYSFDGAIFKRAVKVINEAEIEKNKRQMDHFKSKFNILNFTQTYTLKYNFPRKIKLVSNSAAILSSDKKSVTLTFLLSDCLMNPESTNLEVVLE</sequence>
<proteinExistence type="predicted"/>
<organism evidence="1 2">
    <name type="scientific">Flavobacterium shii</name>
    <dbReference type="NCBI Taxonomy" id="2987687"/>
    <lineage>
        <taxon>Bacteria</taxon>
        <taxon>Pseudomonadati</taxon>
        <taxon>Bacteroidota</taxon>
        <taxon>Flavobacteriia</taxon>
        <taxon>Flavobacteriales</taxon>
        <taxon>Flavobacteriaceae</taxon>
        <taxon>Flavobacterium</taxon>
    </lineage>
</organism>
<evidence type="ECO:0000313" key="1">
    <source>
        <dbReference type="EMBL" id="MCV9926563.1"/>
    </source>
</evidence>
<evidence type="ECO:0000313" key="2">
    <source>
        <dbReference type="Proteomes" id="UP001151079"/>
    </source>
</evidence>